<proteinExistence type="inferred from homology"/>
<dbReference type="GO" id="GO:0000324">
    <property type="term" value="C:fungal-type vacuole"/>
    <property type="evidence" value="ECO:0007669"/>
    <property type="project" value="TreeGrafter"/>
</dbReference>
<dbReference type="GO" id="GO:0004190">
    <property type="term" value="F:aspartic-type endopeptidase activity"/>
    <property type="evidence" value="ECO:0007669"/>
    <property type="project" value="UniProtKB-KW"/>
</dbReference>
<dbReference type="EMBL" id="JAVRRT010000010">
    <property type="protein sequence ID" value="KAK5168406.1"/>
    <property type="molecule type" value="Genomic_DNA"/>
</dbReference>
<dbReference type="CDD" id="cd05471">
    <property type="entry name" value="pepsin_like"/>
    <property type="match status" value="1"/>
</dbReference>
<evidence type="ECO:0000313" key="8">
    <source>
        <dbReference type="Proteomes" id="UP001337655"/>
    </source>
</evidence>
<dbReference type="InterPro" id="IPR034164">
    <property type="entry name" value="Pepsin-like_dom"/>
</dbReference>
<gene>
    <name evidence="7" type="ORF">LTR77_006976</name>
</gene>
<protein>
    <recommendedName>
        <fullName evidence="6">Peptidase A1 domain-containing protein</fullName>
    </recommendedName>
</protein>
<dbReference type="Proteomes" id="UP001337655">
    <property type="component" value="Unassembled WGS sequence"/>
</dbReference>
<dbReference type="AlphaFoldDB" id="A0AAV9PAH8"/>
<dbReference type="InterPro" id="IPR021109">
    <property type="entry name" value="Peptidase_aspartic_dom_sf"/>
</dbReference>
<dbReference type="GO" id="GO:0006508">
    <property type="term" value="P:proteolysis"/>
    <property type="evidence" value="ECO:0007669"/>
    <property type="project" value="UniProtKB-KW"/>
</dbReference>
<keyword evidence="5" id="KW-0645">Protease</keyword>
<dbReference type="PROSITE" id="PS51767">
    <property type="entry name" value="PEPTIDASE_A1"/>
    <property type="match status" value="1"/>
</dbReference>
<sequence>MPTIKKSFATAVASVAFSGLLPSLHVQAHENGKTSAVLPLKAAYYGNTFNAEVTLGDQSFELLVDTGSADLWVLGDDWECIRKGADAREGCDFGTETYSPSSTYKPVDYAWLGEHYGNGDVIGPLGRETMRLGDITIPNQIFGVINSSTTVGDRVNTGIMGLGHPILAQAHPNSYHATSGAELLVNRIAYNTVFWHMIDRGVEPYYALALDRGSLGQETGKGGYLSFGTLSPVDHGPFITVPNEVTKAIPRSFTDGKRKISFWTVTVQSVSWDDKTGSKPFQAIIDSGNWANVLPPKLASRINAAFEPPGKLDKKSGYFKVDCDATPPADVKFEIGNQKFSINSADMIWRDWDGSCYSTVEGAETSLGVDIAFLGVAFLKNVVSVFDVGNEEIRLAARTEECP</sequence>
<organism evidence="7 8">
    <name type="scientific">Saxophila tyrrhenica</name>
    <dbReference type="NCBI Taxonomy" id="1690608"/>
    <lineage>
        <taxon>Eukaryota</taxon>
        <taxon>Fungi</taxon>
        <taxon>Dikarya</taxon>
        <taxon>Ascomycota</taxon>
        <taxon>Pezizomycotina</taxon>
        <taxon>Dothideomycetes</taxon>
        <taxon>Dothideomycetidae</taxon>
        <taxon>Mycosphaerellales</taxon>
        <taxon>Extremaceae</taxon>
        <taxon>Saxophila</taxon>
    </lineage>
</organism>
<dbReference type="RefSeq" id="XP_064658016.1">
    <property type="nucleotide sequence ID" value="XM_064804215.1"/>
</dbReference>
<comment type="similarity">
    <text evidence="1 5">Belongs to the peptidase A1 family.</text>
</comment>
<dbReference type="InterPro" id="IPR001461">
    <property type="entry name" value="Aspartic_peptidase_A1"/>
</dbReference>
<dbReference type="InterPro" id="IPR001969">
    <property type="entry name" value="Aspartic_peptidase_AS"/>
</dbReference>
<feature type="domain" description="Peptidase A1" evidence="6">
    <location>
        <begin position="49"/>
        <end position="396"/>
    </location>
</feature>
<evidence type="ECO:0000256" key="5">
    <source>
        <dbReference type="RuleBase" id="RU000454"/>
    </source>
</evidence>
<dbReference type="Pfam" id="PF00026">
    <property type="entry name" value="Asp"/>
    <property type="match status" value="1"/>
</dbReference>
<evidence type="ECO:0000256" key="3">
    <source>
        <dbReference type="PIRSR" id="PIRSR601461-1"/>
    </source>
</evidence>
<keyword evidence="2 5" id="KW-0064">Aspartyl protease</keyword>
<name>A0AAV9PAH8_9PEZI</name>
<dbReference type="InterPro" id="IPR033121">
    <property type="entry name" value="PEPTIDASE_A1"/>
</dbReference>
<dbReference type="Gene3D" id="2.40.70.10">
    <property type="entry name" value="Acid Proteases"/>
    <property type="match status" value="2"/>
</dbReference>
<evidence type="ECO:0000256" key="2">
    <source>
        <dbReference type="ARBA" id="ARBA00022750"/>
    </source>
</evidence>
<feature type="active site" evidence="3">
    <location>
        <position position="65"/>
    </location>
</feature>
<dbReference type="SUPFAM" id="SSF50630">
    <property type="entry name" value="Acid proteases"/>
    <property type="match status" value="1"/>
</dbReference>
<accession>A0AAV9PAH8</accession>
<evidence type="ECO:0000259" key="6">
    <source>
        <dbReference type="PROSITE" id="PS51767"/>
    </source>
</evidence>
<feature type="disulfide bond" evidence="4">
    <location>
        <begin position="323"/>
        <end position="356"/>
    </location>
</feature>
<keyword evidence="8" id="KW-1185">Reference proteome</keyword>
<dbReference type="GeneID" id="89928314"/>
<comment type="caution">
    <text evidence="7">The sequence shown here is derived from an EMBL/GenBank/DDBJ whole genome shotgun (WGS) entry which is preliminary data.</text>
</comment>
<reference evidence="7 8" key="1">
    <citation type="submission" date="2023-08" db="EMBL/GenBank/DDBJ databases">
        <title>Black Yeasts Isolated from many extreme environments.</title>
        <authorList>
            <person name="Coleine C."/>
            <person name="Stajich J.E."/>
            <person name="Selbmann L."/>
        </authorList>
    </citation>
    <scope>NUCLEOTIDE SEQUENCE [LARGE SCALE GENOMIC DNA]</scope>
    <source>
        <strain evidence="7 8">CCFEE 5935</strain>
    </source>
</reference>
<feature type="active site" evidence="3">
    <location>
        <position position="286"/>
    </location>
</feature>
<evidence type="ECO:0000256" key="4">
    <source>
        <dbReference type="PIRSR" id="PIRSR601461-2"/>
    </source>
</evidence>
<dbReference type="PANTHER" id="PTHR47966:SF47">
    <property type="entry name" value="ENDOPEPTIDASE, PUTATIVE (AFU_ORTHOLOGUE AFUA_3G01220)-RELATED"/>
    <property type="match status" value="1"/>
</dbReference>
<evidence type="ECO:0000313" key="7">
    <source>
        <dbReference type="EMBL" id="KAK5168406.1"/>
    </source>
</evidence>
<dbReference type="PROSITE" id="PS00141">
    <property type="entry name" value="ASP_PROTEASE"/>
    <property type="match status" value="1"/>
</dbReference>
<keyword evidence="5" id="KW-0378">Hydrolase</keyword>
<keyword evidence="4" id="KW-1015">Disulfide bond</keyword>
<evidence type="ECO:0000256" key="1">
    <source>
        <dbReference type="ARBA" id="ARBA00007447"/>
    </source>
</evidence>
<dbReference type="PRINTS" id="PR00792">
    <property type="entry name" value="PEPSIN"/>
</dbReference>
<dbReference type="PANTHER" id="PTHR47966">
    <property type="entry name" value="BETA-SITE APP-CLEAVING ENZYME, ISOFORM A-RELATED"/>
    <property type="match status" value="1"/>
</dbReference>